<evidence type="ECO:0000313" key="3">
    <source>
        <dbReference type="Proteomes" id="UP000008922"/>
    </source>
</evidence>
<gene>
    <name evidence="2" type="ordered locus">ANT_04350</name>
</gene>
<dbReference type="OrthoDB" id="163573at2"/>
<feature type="transmembrane region" description="Helical" evidence="1">
    <location>
        <begin position="85"/>
        <end position="105"/>
    </location>
</feature>
<dbReference type="HOGENOM" id="CLU_1021744_0_0_0"/>
<reference evidence="2 3" key="1">
    <citation type="submission" date="2010-12" db="EMBL/GenBank/DDBJ databases">
        <title>Whole genome sequence of Anaerolinea thermophila UNI-1.</title>
        <authorList>
            <person name="Narita-Yamada S."/>
            <person name="Kishi E."/>
            <person name="Watanabe Y."/>
            <person name="Takasaki K."/>
            <person name="Ankai A."/>
            <person name="Oguchi A."/>
            <person name="Fukui S."/>
            <person name="Takahashi M."/>
            <person name="Yashiro I."/>
            <person name="Hosoyama A."/>
            <person name="Sekiguchi Y."/>
            <person name="Hanada S."/>
            <person name="Fujita N."/>
        </authorList>
    </citation>
    <scope>NUCLEOTIDE SEQUENCE [LARGE SCALE GENOMIC DNA]</scope>
    <source>
        <strain evidence="3">DSM 14523 / JCM 11388 / NBRC 100420 / UNI-1</strain>
    </source>
</reference>
<sequence length="272" mass="29596">MEAHEHLPDRNRMSVVIAAVMLAYAVTPFVQIAPLILQTQLPGLFLSFTIDFSTLSSLLAAALAATGSWWLLLDHPLYPTWQNRGRHWLLPALTAWVIGVPLNTLEVGPEWWALFGLGGVFLVIVLLAEYIALDPEDVRHAPAVVGLTALSFALFLLLTVSLKATGLRLFLTFPAITLAVGLAALRTLYLRLGGVWHWKGALFITLIVGQIASALHYFPLLPLQYGLLLTGLAYALTSIVSAYEEGRTGTALWLEPAIMLGVLSLLAVLIRG</sequence>
<keyword evidence="1" id="KW-1133">Transmembrane helix</keyword>
<feature type="transmembrane region" description="Helical" evidence="1">
    <location>
        <begin position="111"/>
        <end position="131"/>
    </location>
</feature>
<dbReference type="EMBL" id="AP012029">
    <property type="protein sequence ID" value="BAJ62469.1"/>
    <property type="molecule type" value="Genomic_DNA"/>
</dbReference>
<accession>E8N0S4</accession>
<keyword evidence="1" id="KW-0472">Membrane</keyword>
<evidence type="ECO:0000256" key="1">
    <source>
        <dbReference type="SAM" id="Phobius"/>
    </source>
</evidence>
<protein>
    <submittedName>
        <fullName evidence="2">Hypothetical membrane protein</fullName>
    </submittedName>
</protein>
<evidence type="ECO:0000313" key="2">
    <source>
        <dbReference type="EMBL" id="BAJ62469.1"/>
    </source>
</evidence>
<name>E8N0S4_ANATU</name>
<dbReference type="Proteomes" id="UP000008922">
    <property type="component" value="Chromosome"/>
</dbReference>
<feature type="transmembrane region" description="Helical" evidence="1">
    <location>
        <begin position="143"/>
        <end position="162"/>
    </location>
</feature>
<dbReference type="InterPro" id="IPR043715">
    <property type="entry name" value="DUF5656"/>
</dbReference>
<feature type="transmembrane region" description="Helical" evidence="1">
    <location>
        <begin position="168"/>
        <end position="189"/>
    </location>
</feature>
<feature type="transmembrane region" description="Helical" evidence="1">
    <location>
        <begin position="52"/>
        <end position="73"/>
    </location>
</feature>
<feature type="transmembrane region" description="Helical" evidence="1">
    <location>
        <begin position="250"/>
        <end position="270"/>
    </location>
</feature>
<dbReference type="InParanoid" id="E8N0S4"/>
<feature type="transmembrane region" description="Helical" evidence="1">
    <location>
        <begin position="225"/>
        <end position="243"/>
    </location>
</feature>
<dbReference type="Pfam" id="PF18900">
    <property type="entry name" value="DUF5656"/>
    <property type="match status" value="1"/>
</dbReference>
<dbReference type="AlphaFoldDB" id="E8N0S4"/>
<feature type="transmembrane region" description="Helical" evidence="1">
    <location>
        <begin position="201"/>
        <end position="219"/>
    </location>
</feature>
<proteinExistence type="predicted"/>
<organism evidence="2 3">
    <name type="scientific">Anaerolinea thermophila (strain DSM 14523 / JCM 11388 / NBRC 100420 / UNI-1)</name>
    <dbReference type="NCBI Taxonomy" id="926569"/>
    <lineage>
        <taxon>Bacteria</taxon>
        <taxon>Bacillati</taxon>
        <taxon>Chloroflexota</taxon>
        <taxon>Anaerolineae</taxon>
        <taxon>Anaerolineales</taxon>
        <taxon>Anaerolineaceae</taxon>
        <taxon>Anaerolinea</taxon>
    </lineage>
</organism>
<feature type="transmembrane region" description="Helical" evidence="1">
    <location>
        <begin position="12"/>
        <end position="32"/>
    </location>
</feature>
<dbReference type="KEGG" id="atm:ANT_04350"/>
<dbReference type="STRING" id="926569.ANT_04350"/>
<dbReference type="RefSeq" id="WP_013558865.1">
    <property type="nucleotide sequence ID" value="NC_014960.1"/>
</dbReference>
<keyword evidence="1" id="KW-0812">Transmembrane</keyword>
<keyword evidence="3" id="KW-1185">Reference proteome</keyword>